<evidence type="ECO:0000313" key="2">
    <source>
        <dbReference type="Proteomes" id="UP001063698"/>
    </source>
</evidence>
<proteinExistence type="predicted"/>
<gene>
    <name evidence="1" type="ORF">IPA_01895</name>
</gene>
<evidence type="ECO:0000313" key="1">
    <source>
        <dbReference type="EMBL" id="UXD22121.1"/>
    </source>
</evidence>
<keyword evidence="2" id="KW-1185">Reference proteome</keyword>
<organism evidence="1 2">
    <name type="scientific">Ignicoccus pacificus DSM 13166</name>
    <dbReference type="NCBI Taxonomy" id="940294"/>
    <lineage>
        <taxon>Archaea</taxon>
        <taxon>Thermoproteota</taxon>
        <taxon>Thermoprotei</taxon>
        <taxon>Desulfurococcales</taxon>
        <taxon>Desulfurococcaceae</taxon>
        <taxon>Ignicoccus</taxon>
    </lineage>
</organism>
<protein>
    <submittedName>
        <fullName evidence="1">Uncharacterized protein</fullName>
    </submittedName>
</protein>
<name>A0A977KC30_9CREN</name>
<dbReference type="AlphaFoldDB" id="A0A977KC30"/>
<dbReference type="Proteomes" id="UP001063698">
    <property type="component" value="Chromosome"/>
</dbReference>
<reference evidence="1" key="1">
    <citation type="submission" date="2013-11" db="EMBL/GenBank/DDBJ databases">
        <title>Comparative genomics of Ignicoccus.</title>
        <authorList>
            <person name="Podar M."/>
        </authorList>
    </citation>
    <scope>NUCLEOTIDE SEQUENCE</scope>
    <source>
        <strain evidence="1">DSM 13166</strain>
    </source>
</reference>
<dbReference type="EMBL" id="CP006868">
    <property type="protein sequence ID" value="UXD22121.1"/>
    <property type="molecule type" value="Genomic_DNA"/>
</dbReference>
<dbReference type="KEGG" id="ipc:IPA_01895"/>
<sequence>MSFGRSRGSWRGWRNSWRYLFKEVEPLPDELEAIEEFKKEKDNLELIPLEEVERELSNSN</sequence>
<accession>A0A977KC30</accession>